<keyword evidence="2" id="KW-1133">Transmembrane helix</keyword>
<proteinExistence type="predicted"/>
<organism evidence="3 4">
    <name type="scientific">Lepeophtheirus salmonis</name>
    <name type="common">Salmon louse</name>
    <name type="synonym">Caligus salmonis</name>
    <dbReference type="NCBI Taxonomy" id="72036"/>
    <lineage>
        <taxon>Eukaryota</taxon>
        <taxon>Metazoa</taxon>
        <taxon>Ecdysozoa</taxon>
        <taxon>Arthropoda</taxon>
        <taxon>Crustacea</taxon>
        <taxon>Multicrustacea</taxon>
        <taxon>Hexanauplia</taxon>
        <taxon>Copepoda</taxon>
        <taxon>Siphonostomatoida</taxon>
        <taxon>Caligidae</taxon>
        <taxon>Lepeophtheirus</taxon>
    </lineage>
</organism>
<feature type="region of interest" description="Disordered" evidence="1">
    <location>
        <begin position="1"/>
        <end position="20"/>
    </location>
</feature>
<protein>
    <submittedName>
        <fullName evidence="3">(salmon louse) hypothetical protein</fullName>
    </submittedName>
</protein>
<keyword evidence="2" id="KW-0472">Membrane</keyword>
<dbReference type="EMBL" id="HG994585">
    <property type="protein sequence ID" value="CAF2981239.1"/>
    <property type="molecule type" value="Genomic_DNA"/>
</dbReference>
<evidence type="ECO:0000256" key="1">
    <source>
        <dbReference type="SAM" id="MobiDB-lite"/>
    </source>
</evidence>
<dbReference type="Proteomes" id="UP000675881">
    <property type="component" value="Chromosome 6"/>
</dbReference>
<feature type="compositionally biased region" description="Basic residues" evidence="1">
    <location>
        <begin position="1"/>
        <end position="18"/>
    </location>
</feature>
<evidence type="ECO:0000313" key="4">
    <source>
        <dbReference type="Proteomes" id="UP000675881"/>
    </source>
</evidence>
<dbReference type="AlphaFoldDB" id="A0A7R8D047"/>
<accession>A0A7R8D047</accession>
<evidence type="ECO:0000256" key="2">
    <source>
        <dbReference type="SAM" id="Phobius"/>
    </source>
</evidence>
<feature type="transmembrane region" description="Helical" evidence="2">
    <location>
        <begin position="46"/>
        <end position="65"/>
    </location>
</feature>
<name>A0A7R8D047_LEPSM</name>
<keyword evidence="2" id="KW-0812">Transmembrane</keyword>
<evidence type="ECO:0000313" key="3">
    <source>
        <dbReference type="EMBL" id="CAF2981239.1"/>
    </source>
</evidence>
<gene>
    <name evidence="3" type="ORF">LSAA_11382</name>
</gene>
<keyword evidence="4" id="KW-1185">Reference proteome</keyword>
<reference evidence="3" key="1">
    <citation type="submission" date="2021-02" db="EMBL/GenBank/DDBJ databases">
        <authorList>
            <person name="Bekaert M."/>
        </authorList>
    </citation>
    <scope>NUCLEOTIDE SEQUENCE</scope>
    <source>
        <strain evidence="3">IoA-00</strain>
    </source>
</reference>
<sequence length="232" mass="27359">MNDHRRRRYFKRSKKKDKTSHVSNKIFLGIRGNEESDEGNQLAKRMVSYSIFIVILGGLFLLEGFQCYNEEQKAPLEDTEQLLSYSIPEKVYMESEVEPPSYPRMRRGSSSNFFGLSGPIFGPRKSRENPVSMFRLKKSSSSSYIPEQPMDKRMSMIRLKKNLRKLHSNVSMLRLRKRISQMRLRKRFLEDHDNCEGDRKCLGVIEENRNSKRTIEEPENLYGLMDYESLKK</sequence>